<name>A0A8J5WCE7_ZIZPA</name>
<dbReference type="InterPro" id="IPR037476">
    <property type="entry name" value="PCH1"/>
</dbReference>
<comment type="caution">
    <text evidence="15">The sequence shown here is derived from an EMBL/GenBank/DDBJ whole genome shotgun (WGS) entry which is preliminary data.</text>
</comment>
<evidence type="ECO:0000256" key="5">
    <source>
        <dbReference type="ARBA" id="ARBA00022676"/>
    </source>
</evidence>
<evidence type="ECO:0000256" key="11">
    <source>
        <dbReference type="ARBA" id="ARBA00023136"/>
    </source>
</evidence>
<evidence type="ECO:0000256" key="1">
    <source>
        <dbReference type="ARBA" id="ARBA00001936"/>
    </source>
</evidence>
<feature type="transmembrane region" description="Helical" evidence="14">
    <location>
        <begin position="21"/>
        <end position="41"/>
    </location>
</feature>
<keyword evidence="5" id="KW-0328">Glycosyltransferase</keyword>
<reference evidence="15" key="2">
    <citation type="submission" date="2021-02" db="EMBL/GenBank/DDBJ databases">
        <authorList>
            <person name="Kimball J.A."/>
            <person name="Haas M.W."/>
            <person name="Macchietto M."/>
            <person name="Kono T."/>
            <person name="Duquette J."/>
            <person name="Shao M."/>
        </authorList>
    </citation>
    <scope>NUCLEOTIDE SEQUENCE</scope>
    <source>
        <tissue evidence="15">Fresh leaf tissue</tissue>
    </source>
</reference>
<keyword evidence="8" id="KW-0735">Signal-anchor</keyword>
<dbReference type="PANTHER" id="PTHR36062:SF10">
    <property type="entry name" value="OS05G0552100 PROTEIN"/>
    <property type="match status" value="1"/>
</dbReference>
<dbReference type="EMBL" id="JAAALK010000082">
    <property type="protein sequence ID" value="KAG8086349.1"/>
    <property type="molecule type" value="Genomic_DNA"/>
</dbReference>
<keyword evidence="6" id="KW-0808">Transferase</keyword>
<evidence type="ECO:0000256" key="2">
    <source>
        <dbReference type="ARBA" id="ARBA00004323"/>
    </source>
</evidence>
<evidence type="ECO:0000256" key="6">
    <source>
        <dbReference type="ARBA" id="ARBA00022679"/>
    </source>
</evidence>
<dbReference type="Proteomes" id="UP000729402">
    <property type="component" value="Unassembled WGS sequence"/>
</dbReference>
<evidence type="ECO:0000313" key="16">
    <source>
        <dbReference type="Proteomes" id="UP000729402"/>
    </source>
</evidence>
<dbReference type="OrthoDB" id="649277at2759"/>
<keyword evidence="9 14" id="KW-1133">Transmembrane helix</keyword>
<comment type="similarity">
    <text evidence="4">Belongs to the glycosyltransferase 31 family.</text>
</comment>
<evidence type="ECO:0000256" key="7">
    <source>
        <dbReference type="ARBA" id="ARBA00022692"/>
    </source>
</evidence>
<evidence type="ECO:0000256" key="3">
    <source>
        <dbReference type="ARBA" id="ARBA00004922"/>
    </source>
</evidence>
<gene>
    <name evidence="15" type="ORF">GUJ93_ZPchr0010g9842</name>
</gene>
<proteinExistence type="inferred from homology"/>
<feature type="compositionally biased region" description="Polar residues" evidence="13">
    <location>
        <begin position="629"/>
        <end position="657"/>
    </location>
</feature>
<feature type="region of interest" description="Disordered" evidence="13">
    <location>
        <begin position="787"/>
        <end position="817"/>
    </location>
</feature>
<dbReference type="GO" id="GO:0000139">
    <property type="term" value="C:Golgi membrane"/>
    <property type="evidence" value="ECO:0007669"/>
    <property type="project" value="UniProtKB-SubCell"/>
</dbReference>
<dbReference type="FunFam" id="3.90.550.50:FF:000053">
    <property type="entry name" value="Hexosyltransferase"/>
    <property type="match status" value="1"/>
</dbReference>
<dbReference type="UniPathway" id="UPA00378"/>
<evidence type="ECO:0000256" key="13">
    <source>
        <dbReference type="SAM" id="MobiDB-lite"/>
    </source>
</evidence>
<keyword evidence="12" id="KW-0464">Manganese</keyword>
<sequence length="1049" mass="114093">MSSSFSLYKQLGLGAGSPVSPSHLLLLVLGVGFLALTVFVVHPNEFRIQALISGGGGGCGRDASSVDAVDEPPVKAVSGGTRDAAVTAAAGAAADDVRVLIGIQTLPSKYERRNMLRTIYSLQAREQPSLAGRVDVRFVFCNVTSPVDAVLVSLEIMRYGDIIVLDCAENMDKGKTYTFFSTVARAFNGSDDGAAPRPYDYVMKADDDTYLRLPALAESLRGAAREDAYYGLQMPCDRENFYPFPPFMSGMGYALSWDLVQWVATAEVSRRDRVGPEDMWTGRWLNLAGKAKNRYDNAPRMYNYRGNSPVSCFRHDFIPDTIAVHMLKDAARWADTLRYFNVTATEEEEDGDRLLGGRGKGGVRAGCCLIRLRLADVCTVSAAEKIGKVEWPLTSSAPTESLQVAGHESMIAKSNYDKENFEVLVRMTDPGESCQKHSKWLSHWTKGSSSAEPQVGKDESVQNPMMHKDVKLYAKTAASKSLSIQKLSEFSLDFQKHVSSDNLNLEWNHIPTFGINPKSYTVLNPKRRSAKNAVPSNVSVPQQTVKLNMTTSNVVSSQEYELHSHLITGHLSFEMSCSCSKDDNNSSSDSLLDKQHTSHCSADSDQEPTCRCSEEKLKSSENNNKNHGIGSSSQNQKSIAPGNSTAFGVHMSGTSIGSRRFGANKSSAKTETLYNDTQHVSESSAGISSLLARKDHSCAKKAKSKQMATMYMKANGFQNVNEHQDVSSKAAMANKQQCYIPGTESMDLGLMPFQVSRLKKQVSIGTTQSQARGEPSDKWLKRLHIDNEDPHLPGHKRAKVGDGRPVGGPSSTHGDVVITRHDRSDDDMADRGKDKQALDDEGMKLQGVRETSPVPAKCTDRWIGRWRQGAPHVLHEVDDQGQEKKAAKPVLASGGPEGQFLPSIGAMALMGRAMSKVRPCAREKRGPFMPRGSFPARPSRCRAAATLLADSSCSSARRWWCGPSPASRQQLPTPVAGYALAGFSLWLLGIALLLSPRAPHPLFLGAIANPAGFLLQPPATAAGAGAALIPLTHVKSEELSFALRVCRDS</sequence>
<dbReference type="GO" id="GO:0010099">
    <property type="term" value="P:regulation of photomorphogenesis"/>
    <property type="evidence" value="ECO:0007669"/>
    <property type="project" value="InterPro"/>
</dbReference>
<dbReference type="AlphaFoldDB" id="A0A8J5WCE7"/>
<dbReference type="Pfam" id="PF01762">
    <property type="entry name" value="Galactosyl_T"/>
    <property type="match status" value="1"/>
</dbReference>
<evidence type="ECO:0000256" key="12">
    <source>
        <dbReference type="ARBA" id="ARBA00023211"/>
    </source>
</evidence>
<keyword evidence="10" id="KW-0333">Golgi apparatus</keyword>
<dbReference type="InterPro" id="IPR002659">
    <property type="entry name" value="Glyco_trans_31"/>
</dbReference>
<keyword evidence="16" id="KW-1185">Reference proteome</keyword>
<protein>
    <recommendedName>
        <fullName evidence="17">Galectin domain-containing protein</fullName>
    </recommendedName>
</protein>
<accession>A0A8J5WCE7</accession>
<feature type="region of interest" description="Disordered" evidence="13">
    <location>
        <begin position="584"/>
        <end position="662"/>
    </location>
</feature>
<keyword evidence="7 14" id="KW-0812">Transmembrane</keyword>
<evidence type="ECO:0000256" key="14">
    <source>
        <dbReference type="SAM" id="Phobius"/>
    </source>
</evidence>
<evidence type="ECO:0000256" key="9">
    <source>
        <dbReference type="ARBA" id="ARBA00022989"/>
    </source>
</evidence>
<evidence type="ECO:0000256" key="10">
    <source>
        <dbReference type="ARBA" id="ARBA00023034"/>
    </source>
</evidence>
<dbReference type="PANTHER" id="PTHR36062">
    <property type="entry name" value="OS01G0687300 PROTEIN"/>
    <property type="match status" value="1"/>
</dbReference>
<evidence type="ECO:0000256" key="4">
    <source>
        <dbReference type="ARBA" id="ARBA00008661"/>
    </source>
</evidence>
<keyword evidence="11 14" id="KW-0472">Membrane</keyword>
<organism evidence="15 16">
    <name type="scientific">Zizania palustris</name>
    <name type="common">Northern wild rice</name>
    <dbReference type="NCBI Taxonomy" id="103762"/>
    <lineage>
        <taxon>Eukaryota</taxon>
        <taxon>Viridiplantae</taxon>
        <taxon>Streptophyta</taxon>
        <taxon>Embryophyta</taxon>
        <taxon>Tracheophyta</taxon>
        <taxon>Spermatophyta</taxon>
        <taxon>Magnoliopsida</taxon>
        <taxon>Liliopsida</taxon>
        <taxon>Poales</taxon>
        <taxon>Poaceae</taxon>
        <taxon>BOP clade</taxon>
        <taxon>Oryzoideae</taxon>
        <taxon>Oryzeae</taxon>
        <taxon>Zizaniinae</taxon>
        <taxon>Zizania</taxon>
    </lineage>
</organism>
<comment type="pathway">
    <text evidence="3">Protein modification; protein glycosylation.</text>
</comment>
<evidence type="ECO:0008006" key="17">
    <source>
        <dbReference type="Google" id="ProtNLM"/>
    </source>
</evidence>
<reference evidence="15" key="1">
    <citation type="journal article" date="2021" name="bioRxiv">
        <title>Whole Genome Assembly and Annotation of Northern Wild Rice, Zizania palustris L., Supports a Whole Genome Duplication in the Zizania Genus.</title>
        <authorList>
            <person name="Haas M."/>
            <person name="Kono T."/>
            <person name="Macchietto M."/>
            <person name="Millas R."/>
            <person name="McGilp L."/>
            <person name="Shao M."/>
            <person name="Duquette J."/>
            <person name="Hirsch C.N."/>
            <person name="Kimball J."/>
        </authorList>
    </citation>
    <scope>NUCLEOTIDE SEQUENCE</scope>
    <source>
        <tissue evidence="15">Fresh leaf tissue</tissue>
    </source>
</reference>
<comment type="cofactor">
    <cofactor evidence="1">
        <name>Mn(2+)</name>
        <dbReference type="ChEBI" id="CHEBI:29035"/>
    </cofactor>
</comment>
<evidence type="ECO:0000256" key="8">
    <source>
        <dbReference type="ARBA" id="ARBA00022968"/>
    </source>
</evidence>
<dbReference type="GO" id="GO:0016758">
    <property type="term" value="F:hexosyltransferase activity"/>
    <property type="evidence" value="ECO:0007669"/>
    <property type="project" value="InterPro"/>
</dbReference>
<evidence type="ECO:0000313" key="15">
    <source>
        <dbReference type="EMBL" id="KAG8086349.1"/>
    </source>
</evidence>
<comment type="subcellular location">
    <subcellularLocation>
        <location evidence="2">Golgi apparatus membrane</location>
        <topology evidence="2">Single-pass type II membrane protein</topology>
    </subcellularLocation>
</comment>